<dbReference type="eggNOG" id="COG0724">
    <property type="taxonomic scope" value="Bacteria"/>
</dbReference>
<dbReference type="OrthoDB" id="9798855at2"/>
<dbReference type="InterPro" id="IPR000504">
    <property type="entry name" value="RRM_dom"/>
</dbReference>
<dbReference type="PANTHER" id="PTHR15241:SF304">
    <property type="entry name" value="RRM DOMAIN-CONTAINING PROTEIN"/>
    <property type="match status" value="1"/>
</dbReference>
<protein>
    <submittedName>
        <fullName evidence="3">RRM domain-containing RNA-binding protein</fullName>
    </submittedName>
</protein>
<evidence type="ECO:0000259" key="2">
    <source>
        <dbReference type="PROSITE" id="PS50102"/>
    </source>
</evidence>
<organism evidence="3 4">
    <name type="scientific">Thioflavicoccus mobilis 8321</name>
    <dbReference type="NCBI Taxonomy" id="765912"/>
    <lineage>
        <taxon>Bacteria</taxon>
        <taxon>Pseudomonadati</taxon>
        <taxon>Pseudomonadota</taxon>
        <taxon>Gammaproteobacteria</taxon>
        <taxon>Chromatiales</taxon>
        <taxon>Chromatiaceae</taxon>
        <taxon>Thioflavicoccus</taxon>
    </lineage>
</organism>
<dbReference type="EMBL" id="CP003051">
    <property type="protein sequence ID" value="AGA90316.1"/>
    <property type="molecule type" value="Genomic_DNA"/>
</dbReference>
<dbReference type="AlphaFoldDB" id="L0GWF3"/>
<dbReference type="SUPFAM" id="SSF54928">
    <property type="entry name" value="RNA-binding domain, RBD"/>
    <property type="match status" value="1"/>
</dbReference>
<dbReference type="Proteomes" id="UP000010816">
    <property type="component" value="Chromosome"/>
</dbReference>
<evidence type="ECO:0000313" key="3">
    <source>
        <dbReference type="EMBL" id="AGA90316.1"/>
    </source>
</evidence>
<dbReference type="Gene3D" id="3.30.70.330">
    <property type="match status" value="1"/>
</dbReference>
<sequence length="187" mass="20758">MASLPTVILYVTNLSETTTEADIRELFSRYGNVRSVRLSPGTFHLGSRGFARLVIDSDTAANATFDLDGHLLKGTVIRVSTNADATQEAQAPDQSPPGTQPIDNVIPSNLSRHQYHVESIERVTMDDRDKRGEWYRYVLANGRSRVAGLHPGTREEVMTYAENCAADFNLRNTIGKKPRVSIPTKKK</sequence>
<gene>
    <name evidence="3" type="ORF">Thimo_1533</name>
</gene>
<dbReference type="CDD" id="cd00590">
    <property type="entry name" value="RRM_SF"/>
    <property type="match status" value="1"/>
</dbReference>
<dbReference type="InterPro" id="IPR035979">
    <property type="entry name" value="RBD_domain_sf"/>
</dbReference>
<dbReference type="SMART" id="SM00360">
    <property type="entry name" value="RRM"/>
    <property type="match status" value="1"/>
</dbReference>
<accession>L0GWF3</accession>
<dbReference type="RefSeq" id="WP_015280457.1">
    <property type="nucleotide sequence ID" value="NC_019940.1"/>
</dbReference>
<feature type="compositionally biased region" description="Polar residues" evidence="1">
    <location>
        <begin position="83"/>
        <end position="93"/>
    </location>
</feature>
<proteinExistence type="predicted"/>
<feature type="region of interest" description="Disordered" evidence="1">
    <location>
        <begin position="83"/>
        <end position="102"/>
    </location>
</feature>
<evidence type="ECO:0000256" key="1">
    <source>
        <dbReference type="SAM" id="MobiDB-lite"/>
    </source>
</evidence>
<name>L0GWF3_9GAMM</name>
<dbReference type="InterPro" id="IPR012677">
    <property type="entry name" value="Nucleotide-bd_a/b_plait_sf"/>
</dbReference>
<dbReference type="PROSITE" id="PS50102">
    <property type="entry name" value="RRM"/>
    <property type="match status" value="1"/>
</dbReference>
<dbReference type="KEGG" id="tmb:Thimo_1533"/>
<keyword evidence="4" id="KW-1185">Reference proteome</keyword>
<dbReference type="Pfam" id="PF00076">
    <property type="entry name" value="RRM_1"/>
    <property type="match status" value="1"/>
</dbReference>
<reference evidence="3 4" key="1">
    <citation type="submission" date="2011-09" db="EMBL/GenBank/DDBJ databases">
        <title>Complete sequence of chromosome of Thioflavicoccus mobilis 8321.</title>
        <authorList>
            <consortium name="US DOE Joint Genome Institute"/>
            <person name="Lucas S."/>
            <person name="Han J."/>
            <person name="Lapidus A."/>
            <person name="Cheng J.-F."/>
            <person name="Goodwin L."/>
            <person name="Pitluck S."/>
            <person name="Peters L."/>
            <person name="Ovchinnikova G."/>
            <person name="Lu M."/>
            <person name="Detter J.C."/>
            <person name="Han C."/>
            <person name="Tapia R."/>
            <person name="Land M."/>
            <person name="Hauser L."/>
            <person name="Kyrpides N."/>
            <person name="Ivanova N."/>
            <person name="Pagani I."/>
            <person name="Vogl K."/>
            <person name="Liu Z."/>
            <person name="Imhoff J."/>
            <person name="Thiel V."/>
            <person name="Frigaard N.-U."/>
            <person name="Bryant D."/>
            <person name="Woyke T."/>
        </authorList>
    </citation>
    <scope>NUCLEOTIDE SEQUENCE [LARGE SCALE GENOMIC DNA]</scope>
    <source>
        <strain evidence="3 4">8321</strain>
    </source>
</reference>
<dbReference type="HOGENOM" id="CLU_1447030_0_0_6"/>
<dbReference type="PANTHER" id="PTHR15241">
    <property type="entry name" value="TRANSFORMER-2-RELATED"/>
    <property type="match status" value="1"/>
</dbReference>
<feature type="domain" description="RRM" evidence="2">
    <location>
        <begin position="7"/>
        <end position="84"/>
    </location>
</feature>
<dbReference type="GO" id="GO:0003723">
    <property type="term" value="F:RNA binding"/>
    <property type="evidence" value="ECO:0007669"/>
    <property type="project" value="InterPro"/>
</dbReference>
<evidence type="ECO:0000313" key="4">
    <source>
        <dbReference type="Proteomes" id="UP000010816"/>
    </source>
</evidence>
<dbReference type="STRING" id="765912.Thimo_1533"/>